<evidence type="ECO:0000313" key="2">
    <source>
        <dbReference type="Proteomes" id="UP000198935"/>
    </source>
</evidence>
<dbReference type="Proteomes" id="UP000198935">
    <property type="component" value="Unassembled WGS sequence"/>
</dbReference>
<gene>
    <name evidence="1" type="ORF">SAMN05421736_12746</name>
</gene>
<reference evidence="2" key="1">
    <citation type="submission" date="2016-10" db="EMBL/GenBank/DDBJ databases">
        <authorList>
            <person name="Varghese N."/>
            <person name="Submissions S."/>
        </authorList>
    </citation>
    <scope>NUCLEOTIDE SEQUENCE [LARGE SCALE GENOMIC DNA]</scope>
    <source>
        <strain evidence="2">SP</strain>
    </source>
</reference>
<sequence>MTSIDRKTWLNVSEIRTILNGSTMFRSCIYSPCREVLLPFFQDILDNDKVRLLELYVDKVVKVAYNLESEGGVQP</sequence>
<name>A0A1H3UVT1_9BACI</name>
<keyword evidence="2" id="KW-1185">Reference proteome</keyword>
<protein>
    <submittedName>
        <fullName evidence="1">Uncharacterized protein</fullName>
    </submittedName>
</protein>
<accession>A0A1H3UVT1</accession>
<proteinExistence type="predicted"/>
<organism evidence="1 2">
    <name type="scientific">Evansella caseinilytica</name>
    <dbReference type="NCBI Taxonomy" id="1503961"/>
    <lineage>
        <taxon>Bacteria</taxon>
        <taxon>Bacillati</taxon>
        <taxon>Bacillota</taxon>
        <taxon>Bacilli</taxon>
        <taxon>Bacillales</taxon>
        <taxon>Bacillaceae</taxon>
        <taxon>Evansella</taxon>
    </lineage>
</organism>
<dbReference type="STRING" id="1503961.SAMN05421736_12746"/>
<evidence type="ECO:0000313" key="1">
    <source>
        <dbReference type="EMBL" id="SDZ66524.1"/>
    </source>
</evidence>
<dbReference type="EMBL" id="FNPI01000027">
    <property type="protein sequence ID" value="SDZ66524.1"/>
    <property type="molecule type" value="Genomic_DNA"/>
</dbReference>
<dbReference type="AlphaFoldDB" id="A0A1H3UVT1"/>